<keyword evidence="2" id="KW-1185">Reference proteome</keyword>
<reference evidence="1 2" key="1">
    <citation type="submission" date="2023-07" db="EMBL/GenBank/DDBJ databases">
        <title>Genomic Encyclopedia of Type Strains, Phase IV (KMG-IV): sequencing the most valuable type-strain genomes for metagenomic binning, comparative biology and taxonomic classification.</title>
        <authorList>
            <person name="Goeker M."/>
        </authorList>
    </citation>
    <scope>NUCLEOTIDE SEQUENCE [LARGE SCALE GENOMIC DNA]</scope>
    <source>
        <strain evidence="1 2">DSM 19922</strain>
    </source>
</reference>
<protein>
    <submittedName>
        <fullName evidence="1">Uncharacterized protein</fullName>
    </submittedName>
</protein>
<accession>A0ABU0MFR5</accession>
<proteinExistence type="predicted"/>
<name>A0ABU0MFR5_9PROT</name>
<gene>
    <name evidence="1" type="ORF">QO018_001110</name>
</gene>
<comment type="caution">
    <text evidence="1">The sequence shown here is derived from an EMBL/GenBank/DDBJ whole genome shotgun (WGS) entry which is preliminary data.</text>
</comment>
<evidence type="ECO:0000313" key="1">
    <source>
        <dbReference type="EMBL" id="MDQ0532266.1"/>
    </source>
</evidence>
<evidence type="ECO:0000313" key="2">
    <source>
        <dbReference type="Proteomes" id="UP001244552"/>
    </source>
</evidence>
<sequence length="73" mass="7880">MMMDADTALSIMESLDEAEELLRRMRLHDGDAGHGALDRNRALLNAARCRLDLVHAMGEMDGAGAASLRMAPA</sequence>
<dbReference type="EMBL" id="JAUSVU010000003">
    <property type="protein sequence ID" value="MDQ0532266.1"/>
    <property type="molecule type" value="Genomic_DNA"/>
</dbReference>
<organism evidence="1 2">
    <name type="scientific">Azospirillum picis</name>
    <dbReference type="NCBI Taxonomy" id="488438"/>
    <lineage>
        <taxon>Bacteria</taxon>
        <taxon>Pseudomonadati</taxon>
        <taxon>Pseudomonadota</taxon>
        <taxon>Alphaproteobacteria</taxon>
        <taxon>Rhodospirillales</taxon>
        <taxon>Azospirillaceae</taxon>
        <taxon>Azospirillum</taxon>
    </lineage>
</organism>
<dbReference type="RefSeq" id="WP_209980080.1">
    <property type="nucleotide sequence ID" value="NZ_JAGINO010000003.1"/>
</dbReference>
<dbReference type="Proteomes" id="UP001244552">
    <property type="component" value="Unassembled WGS sequence"/>
</dbReference>